<keyword evidence="7" id="KW-1185">Reference proteome</keyword>
<dbReference type="InterPro" id="IPR000504">
    <property type="entry name" value="RRM_dom"/>
</dbReference>
<evidence type="ECO:0000256" key="3">
    <source>
        <dbReference type="PROSITE-ProRule" id="PRU00176"/>
    </source>
</evidence>
<feature type="domain" description="RRM" evidence="5">
    <location>
        <begin position="116"/>
        <end position="193"/>
    </location>
</feature>
<gene>
    <name evidence="6" type="ORF">OLC1_LOCUS22391</name>
</gene>
<protein>
    <submittedName>
        <fullName evidence="6">OLC1v1017017C1</fullName>
    </submittedName>
</protein>
<proteinExistence type="predicted"/>
<dbReference type="PANTHER" id="PTHR48032:SF12">
    <property type="entry name" value="RRM DOMAIN-CONTAINING PROTEIN"/>
    <property type="match status" value="1"/>
</dbReference>
<dbReference type="PANTHER" id="PTHR48032">
    <property type="entry name" value="RNA-BINDING PROTEIN MUSASHI HOMOLOG RBP6"/>
    <property type="match status" value="1"/>
</dbReference>
<dbReference type="Gene3D" id="3.30.70.330">
    <property type="match status" value="2"/>
</dbReference>
<dbReference type="InterPro" id="IPR035979">
    <property type="entry name" value="RBD_domain_sf"/>
</dbReference>
<feature type="region of interest" description="Disordered" evidence="4">
    <location>
        <begin position="191"/>
        <end position="212"/>
    </location>
</feature>
<accession>A0AAV1E8H8</accession>
<feature type="domain" description="RRM" evidence="5">
    <location>
        <begin position="8"/>
        <end position="84"/>
    </location>
</feature>
<dbReference type="GO" id="GO:0006417">
    <property type="term" value="P:regulation of translation"/>
    <property type="evidence" value="ECO:0007669"/>
    <property type="project" value="TreeGrafter"/>
</dbReference>
<dbReference type="FunFam" id="3.30.70.330:FF:000040">
    <property type="entry name" value="Heterogeneous nuclear ribonucleoprotein A2/B1"/>
    <property type="match status" value="1"/>
</dbReference>
<dbReference type="InterPro" id="IPR012677">
    <property type="entry name" value="Nucleotide-bd_a/b_plait_sf"/>
</dbReference>
<dbReference type="Pfam" id="PF00076">
    <property type="entry name" value="RRM_1"/>
    <property type="match status" value="2"/>
</dbReference>
<dbReference type="AlphaFoldDB" id="A0AAV1E8H8"/>
<dbReference type="EMBL" id="OX459125">
    <property type="protein sequence ID" value="CAI9115983.1"/>
    <property type="molecule type" value="Genomic_DNA"/>
</dbReference>
<evidence type="ECO:0000256" key="2">
    <source>
        <dbReference type="ARBA" id="ARBA00022884"/>
    </source>
</evidence>
<evidence type="ECO:0000256" key="4">
    <source>
        <dbReference type="SAM" id="MobiDB-lite"/>
    </source>
</evidence>
<sequence>MGDSWDQNKLFVGGVSRETTGDSLKCHFEKYGAVLASEITKDRLTGLSRGFAFVTMAEPSGVESALQDSHVICGRTVEVKRAIPRSEQANRQLISRGLDKNGKDSFTTDQQNFRTKKIFVGGLSANLTEDEFKNYFEKFGRITDVVVMHDNVTRRPRGFGFITFASEDAVDEVVQNTFHKLNDKEVEVKRAVPKESSSGRANGYTARPDNGRLINYNNHPGSLPTFSPGYGPFPSYGSVPGYGGIAGYPYGPYLIGGGYPYGGYPGVGAGYGVVPWYGTRTDGPNFSTVPPPFRI</sequence>
<dbReference type="Proteomes" id="UP001161247">
    <property type="component" value="Chromosome 8"/>
</dbReference>
<reference evidence="6" key="1">
    <citation type="submission" date="2023-03" db="EMBL/GenBank/DDBJ databases">
        <authorList>
            <person name="Julca I."/>
        </authorList>
    </citation>
    <scope>NUCLEOTIDE SEQUENCE</scope>
</reference>
<dbReference type="SMART" id="SM00360">
    <property type="entry name" value="RRM"/>
    <property type="match status" value="2"/>
</dbReference>
<keyword evidence="2 3" id="KW-0694">RNA-binding</keyword>
<organism evidence="6 7">
    <name type="scientific">Oldenlandia corymbosa var. corymbosa</name>
    <dbReference type="NCBI Taxonomy" id="529605"/>
    <lineage>
        <taxon>Eukaryota</taxon>
        <taxon>Viridiplantae</taxon>
        <taxon>Streptophyta</taxon>
        <taxon>Embryophyta</taxon>
        <taxon>Tracheophyta</taxon>
        <taxon>Spermatophyta</taxon>
        <taxon>Magnoliopsida</taxon>
        <taxon>eudicotyledons</taxon>
        <taxon>Gunneridae</taxon>
        <taxon>Pentapetalae</taxon>
        <taxon>asterids</taxon>
        <taxon>lamiids</taxon>
        <taxon>Gentianales</taxon>
        <taxon>Rubiaceae</taxon>
        <taxon>Rubioideae</taxon>
        <taxon>Spermacoceae</taxon>
        <taxon>Hedyotis-Oldenlandia complex</taxon>
        <taxon>Oldenlandia</taxon>
    </lineage>
</organism>
<evidence type="ECO:0000259" key="5">
    <source>
        <dbReference type="PROSITE" id="PS50102"/>
    </source>
</evidence>
<evidence type="ECO:0000313" key="6">
    <source>
        <dbReference type="EMBL" id="CAI9115983.1"/>
    </source>
</evidence>
<dbReference type="SUPFAM" id="SSF54928">
    <property type="entry name" value="RNA-binding domain, RBD"/>
    <property type="match status" value="2"/>
</dbReference>
<evidence type="ECO:0000313" key="7">
    <source>
        <dbReference type="Proteomes" id="UP001161247"/>
    </source>
</evidence>
<dbReference type="PROSITE" id="PS50102">
    <property type="entry name" value="RRM"/>
    <property type="match status" value="2"/>
</dbReference>
<dbReference type="CDD" id="cd12330">
    <property type="entry name" value="RRM2_Hrp1p"/>
    <property type="match status" value="1"/>
</dbReference>
<name>A0AAV1E8H8_OLDCO</name>
<dbReference type="GO" id="GO:0003729">
    <property type="term" value="F:mRNA binding"/>
    <property type="evidence" value="ECO:0007669"/>
    <property type="project" value="TreeGrafter"/>
</dbReference>
<evidence type="ECO:0000256" key="1">
    <source>
        <dbReference type="ARBA" id="ARBA00022737"/>
    </source>
</evidence>
<keyword evidence="1" id="KW-0677">Repeat</keyword>